<protein>
    <submittedName>
        <fullName evidence="2">Membrane protein YczE</fullName>
    </submittedName>
</protein>
<keyword evidence="1" id="KW-0472">Membrane</keyword>
<gene>
    <name evidence="2" type="ORF">J2S35_000821</name>
</gene>
<organism evidence="2 3">
    <name type="scientific">Falsarthrobacter nasiphocae</name>
    <dbReference type="NCBI Taxonomy" id="189863"/>
    <lineage>
        <taxon>Bacteria</taxon>
        <taxon>Bacillati</taxon>
        <taxon>Actinomycetota</taxon>
        <taxon>Actinomycetes</taxon>
        <taxon>Micrococcales</taxon>
        <taxon>Micrococcaceae</taxon>
        <taxon>Falsarthrobacter</taxon>
    </lineage>
</organism>
<dbReference type="Proteomes" id="UP001247307">
    <property type="component" value="Unassembled WGS sequence"/>
</dbReference>
<reference evidence="2" key="1">
    <citation type="submission" date="2023-07" db="EMBL/GenBank/DDBJ databases">
        <title>Sequencing the genomes of 1000 actinobacteria strains.</title>
        <authorList>
            <person name="Klenk H.-P."/>
        </authorList>
    </citation>
    <scope>NUCLEOTIDE SEQUENCE</scope>
    <source>
        <strain evidence="2">DSM 13988</strain>
    </source>
</reference>
<proteinExistence type="predicted"/>
<dbReference type="PANTHER" id="PTHR40078:SF1">
    <property type="entry name" value="INTEGRAL MEMBRANE PROTEIN"/>
    <property type="match status" value="1"/>
</dbReference>
<evidence type="ECO:0000313" key="3">
    <source>
        <dbReference type="Proteomes" id="UP001247307"/>
    </source>
</evidence>
<keyword evidence="1" id="KW-1133">Transmembrane helix</keyword>
<evidence type="ECO:0000256" key="1">
    <source>
        <dbReference type="SAM" id="Phobius"/>
    </source>
</evidence>
<evidence type="ECO:0000313" key="2">
    <source>
        <dbReference type="EMBL" id="MDR6891881.1"/>
    </source>
</evidence>
<feature type="transmembrane region" description="Helical" evidence="1">
    <location>
        <begin position="107"/>
        <end position="128"/>
    </location>
</feature>
<dbReference type="EMBL" id="JAVDUI010000001">
    <property type="protein sequence ID" value="MDR6891881.1"/>
    <property type="molecule type" value="Genomic_DNA"/>
</dbReference>
<dbReference type="AlphaFoldDB" id="A0AAE3YH34"/>
<dbReference type="InterPro" id="IPR038750">
    <property type="entry name" value="YczE/YyaS-like"/>
</dbReference>
<feature type="transmembrane region" description="Helical" evidence="1">
    <location>
        <begin position="43"/>
        <end position="67"/>
    </location>
</feature>
<comment type="caution">
    <text evidence="2">The sequence shown here is derived from an EMBL/GenBank/DDBJ whole genome shotgun (WGS) entry which is preliminary data.</text>
</comment>
<keyword evidence="3" id="KW-1185">Reference proteome</keyword>
<accession>A0AAE3YH34</accession>
<keyword evidence="1" id="KW-0812">Transmembrane</keyword>
<sequence length="207" mass="21848">MPTQYPRRFVQLFVSLWLLGMSVAVMVRAHVGLAPWDVLHQGLAARLGVSIGSVVIGVGVVVLLLWIPLRQRPGIGTVANTILIGVSADATLVWLPEPESMWARVPMLLGGVLLNGAATAGYIGARLGPGPRDGLMTGLVRVTGLSTRIVRTGIEIGALLIGWALGGTLGVGTVVFALGIGPVVHWLLPIFEVKPPAVRTRLEQEIP</sequence>
<dbReference type="RefSeq" id="WP_309850169.1">
    <property type="nucleotide sequence ID" value="NZ_BAAAIU010000021.1"/>
</dbReference>
<dbReference type="Pfam" id="PF19700">
    <property type="entry name" value="DUF6198"/>
    <property type="match status" value="1"/>
</dbReference>
<feature type="transmembrane region" description="Helical" evidence="1">
    <location>
        <begin position="74"/>
        <end position="95"/>
    </location>
</feature>
<feature type="transmembrane region" description="Helical" evidence="1">
    <location>
        <begin position="12"/>
        <end position="31"/>
    </location>
</feature>
<dbReference type="PANTHER" id="PTHR40078">
    <property type="entry name" value="INTEGRAL MEMBRANE PROTEIN-RELATED"/>
    <property type="match status" value="1"/>
</dbReference>
<name>A0AAE3YH34_9MICC</name>